<feature type="transmembrane region" description="Helical" evidence="1">
    <location>
        <begin position="110"/>
        <end position="132"/>
    </location>
</feature>
<dbReference type="EMBL" id="CP049742">
    <property type="protein sequence ID" value="QPC47079.1"/>
    <property type="molecule type" value="Genomic_DNA"/>
</dbReference>
<accession>A0A7S8CBT0</accession>
<keyword evidence="4" id="KW-1185">Reference proteome</keyword>
<feature type="transmembrane region" description="Helical" evidence="1">
    <location>
        <begin position="59"/>
        <end position="75"/>
    </location>
</feature>
<dbReference type="KEGG" id="mcui:G8O30_08915"/>
<dbReference type="AlphaFoldDB" id="A0A7S8CBT0"/>
<dbReference type="InterPro" id="IPR043726">
    <property type="entry name" value="LiaI-LiaF-like_TM1"/>
</dbReference>
<sequence>MKGQRIFPGIILIGFGLYFYLQQSSYSFASTFLLWPTLLLIIGAAFLAQGYWARDHESIFPGVILVGFGIHFHVVNKLTIWPNNIGILILIIALAFLLRYQKTGNGMFQGALFLVISILLLFYETVMAWFGILGEGVILITNFWPILLVIIGLGLLVWKRK</sequence>
<protein>
    <recommendedName>
        <fullName evidence="2">LiaI-LiaF-like transmembrane region domain-containing protein</fullName>
    </recommendedName>
</protein>
<feature type="domain" description="LiaI-LiaF-like transmembrane region" evidence="2">
    <location>
        <begin position="6"/>
        <end position="47"/>
    </location>
</feature>
<gene>
    <name evidence="3" type="ORF">G8O30_08915</name>
</gene>
<evidence type="ECO:0000313" key="3">
    <source>
        <dbReference type="EMBL" id="QPC47079.1"/>
    </source>
</evidence>
<dbReference type="Pfam" id="PF18917">
    <property type="entry name" value="LiaI-LiaF-like_TM1"/>
    <property type="match status" value="1"/>
</dbReference>
<feature type="transmembrane region" description="Helical" evidence="1">
    <location>
        <begin position="33"/>
        <end position="52"/>
    </location>
</feature>
<dbReference type="RefSeq" id="WP_239671747.1">
    <property type="nucleotide sequence ID" value="NZ_CP049742.1"/>
</dbReference>
<reference evidence="3 4" key="1">
    <citation type="submission" date="2019-07" db="EMBL/GenBank/DDBJ databases">
        <title>Genome sequence of 2 isolates from Red Sea Mangroves.</title>
        <authorList>
            <person name="Sefrji F."/>
            <person name="Michoud G."/>
            <person name="Merlino G."/>
            <person name="Daffonchio D."/>
        </authorList>
    </citation>
    <scope>NUCLEOTIDE SEQUENCE [LARGE SCALE GENOMIC DNA]</scope>
    <source>
        <strain evidence="3 4">R1DC41</strain>
    </source>
</reference>
<keyword evidence="1" id="KW-0812">Transmembrane</keyword>
<proteinExistence type="predicted"/>
<name>A0A7S8CBT0_9BACI</name>
<evidence type="ECO:0000313" key="4">
    <source>
        <dbReference type="Proteomes" id="UP000593626"/>
    </source>
</evidence>
<dbReference type="Proteomes" id="UP000593626">
    <property type="component" value="Chromosome"/>
</dbReference>
<evidence type="ECO:0000259" key="2">
    <source>
        <dbReference type="Pfam" id="PF18917"/>
    </source>
</evidence>
<keyword evidence="1" id="KW-1133">Transmembrane helix</keyword>
<evidence type="ECO:0000256" key="1">
    <source>
        <dbReference type="SAM" id="Phobius"/>
    </source>
</evidence>
<organism evidence="3 4">
    <name type="scientific">Mangrovibacillus cuniculi</name>
    <dbReference type="NCBI Taxonomy" id="2593652"/>
    <lineage>
        <taxon>Bacteria</taxon>
        <taxon>Bacillati</taxon>
        <taxon>Bacillota</taxon>
        <taxon>Bacilli</taxon>
        <taxon>Bacillales</taxon>
        <taxon>Bacillaceae</taxon>
        <taxon>Mangrovibacillus</taxon>
    </lineage>
</organism>
<feature type="transmembrane region" description="Helical" evidence="1">
    <location>
        <begin position="81"/>
        <end position="98"/>
    </location>
</feature>
<keyword evidence="1" id="KW-0472">Membrane</keyword>
<feature type="transmembrane region" description="Helical" evidence="1">
    <location>
        <begin position="138"/>
        <end position="158"/>
    </location>
</feature>
<feature type="transmembrane region" description="Helical" evidence="1">
    <location>
        <begin position="5"/>
        <end position="21"/>
    </location>
</feature>